<dbReference type="Gene3D" id="1.10.3720.10">
    <property type="entry name" value="MetI-like"/>
    <property type="match status" value="1"/>
</dbReference>
<dbReference type="RefSeq" id="WP_272137596.1">
    <property type="nucleotide sequence ID" value="NZ_JAQLOI010000001.1"/>
</dbReference>
<dbReference type="PANTHER" id="PTHR42727">
    <property type="entry name" value="PHOSPHATE TRANSPORT SYSTEM PERMEASE PROTEIN"/>
    <property type="match status" value="1"/>
</dbReference>
<comment type="similarity">
    <text evidence="5">Belongs to the binding-protein-dependent transport system permease family.</text>
</comment>
<accession>A0ABT4YT84</accession>
<feature type="domain" description="ABC transmembrane type-1" evidence="6">
    <location>
        <begin position="439"/>
        <end position="726"/>
    </location>
</feature>
<comment type="caution">
    <text evidence="7">The sequence shown here is derived from an EMBL/GenBank/DDBJ whole genome shotgun (WGS) entry which is preliminary data.</text>
</comment>
<protein>
    <submittedName>
        <fullName evidence="7">ABC transporter permease subunit</fullName>
    </submittedName>
</protein>
<keyword evidence="8" id="KW-1185">Reference proteome</keyword>
<gene>
    <name evidence="7" type="ORF">PGX00_14395</name>
</gene>
<organism evidence="7 8">
    <name type="scientific">Vibrio algarum</name>
    <dbReference type="NCBI Taxonomy" id="3020714"/>
    <lineage>
        <taxon>Bacteria</taxon>
        <taxon>Pseudomonadati</taxon>
        <taxon>Pseudomonadota</taxon>
        <taxon>Gammaproteobacteria</taxon>
        <taxon>Vibrionales</taxon>
        <taxon>Vibrionaceae</taxon>
        <taxon>Vibrio</taxon>
    </lineage>
</organism>
<keyword evidence="2 5" id="KW-0812">Transmembrane</keyword>
<evidence type="ECO:0000256" key="2">
    <source>
        <dbReference type="ARBA" id="ARBA00022692"/>
    </source>
</evidence>
<keyword evidence="5" id="KW-0813">Transport</keyword>
<sequence length="740" mass="82254">MANAEFSLNERDKVRYLKDRLARIIVKSGGIGILAAILLIFFYLVSMVLPVFSSAEVNLKSDYNYQQQNKTIGIGVGDYGENAFVFDDTGQLKYIGFEEGVAKTLLTTSILKKPVAFAKSAQSQGWYGYSNSIGEVLAVKPRYNVSFTGDGRILTPNLKVFNDGNPIVVDDKRNPIKQFAFSVQDDVGIFVAVSASGEVNAVRVSQQNHPESAELTWQVDKLNLPVLPSRIDQLNVSPDGKQLFLISEDGLMIAQLVKNDFQAREFVDLSRGNVNKAVKQINLLSGAHSILVTHRDNTVSQWFDVLKSGERVLTKIREFSLREGNQILLTDTYRKGFYSFTDNGLMQSFYSTSENQLFSGQVYSNLPDAVAMSNNESYLIGLNDDKLFIHELKNAHPEVTFSSIWREVWYESYPEPQYVWQSTSASDDFEAKFSLVPIAFGTLKATFYAMLFSVPLAVFGAIYTAYFMSSSMRKVVKPSIEIMEALPTVIIGFLAGLWLAPIVETYLTGVVVLLIMLPVSAIVMSLLWGIIPKKIMRELPVGWHVIVLIPVILIVSYCSIVYSVHIERWLFEGDVRVFLADHGINYDQRNALVVGIAMGFAVIPTIFTIAEDAIFSVPKHLSDGSLALGATQWQTLLYVVLLTASPGIFSAIMIGLGRAVGETMIVLMATGNTPIMDFSIFEGMRSLSATIAVEMPETEVGDTHYRVLFLAALILFIFTFAVNSLAELVRQRLKDKYSSM</sequence>
<dbReference type="PROSITE" id="PS50928">
    <property type="entry name" value="ABC_TM1"/>
    <property type="match status" value="1"/>
</dbReference>
<dbReference type="Pfam" id="PF00528">
    <property type="entry name" value="BPD_transp_1"/>
    <property type="match status" value="1"/>
</dbReference>
<dbReference type="SUPFAM" id="SSF161098">
    <property type="entry name" value="MetI-like"/>
    <property type="match status" value="2"/>
</dbReference>
<evidence type="ECO:0000313" key="8">
    <source>
        <dbReference type="Proteomes" id="UP001210678"/>
    </source>
</evidence>
<evidence type="ECO:0000313" key="7">
    <source>
        <dbReference type="EMBL" id="MDB1124775.1"/>
    </source>
</evidence>
<feature type="transmembrane region" description="Helical" evidence="5">
    <location>
        <begin position="506"/>
        <end position="531"/>
    </location>
</feature>
<reference evidence="7 8" key="1">
    <citation type="submission" date="2023-01" db="EMBL/GenBank/DDBJ databases">
        <title>Vibrio sp. KJ40-1 sp.nov, isolated from marine algae.</title>
        <authorList>
            <person name="Butt M."/>
            <person name="Kim J.M.J."/>
            <person name="Jeon C.O.C."/>
        </authorList>
    </citation>
    <scope>NUCLEOTIDE SEQUENCE [LARGE SCALE GENOMIC DNA]</scope>
    <source>
        <strain evidence="7 8">KJ40-1</strain>
    </source>
</reference>
<feature type="transmembrane region" description="Helical" evidence="5">
    <location>
        <begin position="705"/>
        <end position="726"/>
    </location>
</feature>
<feature type="transmembrane region" description="Helical" evidence="5">
    <location>
        <begin position="447"/>
        <end position="468"/>
    </location>
</feature>
<keyword evidence="4 5" id="KW-0472">Membrane</keyword>
<dbReference type="SUPFAM" id="SSF69322">
    <property type="entry name" value="Tricorn protease domain 2"/>
    <property type="match status" value="1"/>
</dbReference>
<comment type="subcellular location">
    <subcellularLocation>
        <location evidence="1 5">Cell membrane</location>
        <topology evidence="1 5">Multi-pass membrane protein</topology>
    </subcellularLocation>
</comment>
<feature type="transmembrane region" description="Helical" evidence="5">
    <location>
        <begin position="591"/>
        <end position="615"/>
    </location>
</feature>
<dbReference type="CDD" id="cd06261">
    <property type="entry name" value="TM_PBP2"/>
    <property type="match status" value="1"/>
</dbReference>
<keyword evidence="3 5" id="KW-1133">Transmembrane helix</keyword>
<proteinExistence type="inferred from homology"/>
<feature type="transmembrane region" description="Helical" evidence="5">
    <location>
        <begin position="543"/>
        <end position="564"/>
    </location>
</feature>
<feature type="transmembrane region" description="Helical" evidence="5">
    <location>
        <begin position="636"/>
        <end position="656"/>
    </location>
</feature>
<dbReference type="PANTHER" id="PTHR42727:SF1">
    <property type="entry name" value="PHOSPHATE TRANSPORT SYSTEM PERMEASE"/>
    <property type="match status" value="1"/>
</dbReference>
<dbReference type="Proteomes" id="UP001210678">
    <property type="component" value="Unassembled WGS sequence"/>
</dbReference>
<dbReference type="InterPro" id="IPR000515">
    <property type="entry name" value="MetI-like"/>
</dbReference>
<dbReference type="EMBL" id="JAQLOI010000001">
    <property type="protein sequence ID" value="MDB1124775.1"/>
    <property type="molecule type" value="Genomic_DNA"/>
</dbReference>
<name>A0ABT4YT84_9VIBR</name>
<evidence type="ECO:0000256" key="1">
    <source>
        <dbReference type="ARBA" id="ARBA00004651"/>
    </source>
</evidence>
<evidence type="ECO:0000256" key="5">
    <source>
        <dbReference type="RuleBase" id="RU363032"/>
    </source>
</evidence>
<evidence type="ECO:0000256" key="3">
    <source>
        <dbReference type="ARBA" id="ARBA00022989"/>
    </source>
</evidence>
<feature type="transmembrane region" description="Helical" evidence="5">
    <location>
        <begin position="21"/>
        <end position="45"/>
    </location>
</feature>
<evidence type="ECO:0000259" key="6">
    <source>
        <dbReference type="PROSITE" id="PS50928"/>
    </source>
</evidence>
<feature type="transmembrane region" description="Helical" evidence="5">
    <location>
        <begin position="480"/>
        <end position="500"/>
    </location>
</feature>
<evidence type="ECO:0000256" key="4">
    <source>
        <dbReference type="ARBA" id="ARBA00023136"/>
    </source>
</evidence>
<dbReference type="InterPro" id="IPR035906">
    <property type="entry name" value="MetI-like_sf"/>
</dbReference>